<evidence type="ECO:0000313" key="1">
    <source>
        <dbReference type="EMBL" id="BAP60498.1"/>
    </source>
</evidence>
<organism evidence="1 2">
    <name type="scientific">Methanococcus maripaludis KA1</name>
    <dbReference type="NCBI Taxonomy" id="637914"/>
    <lineage>
        <taxon>Archaea</taxon>
        <taxon>Methanobacteriati</taxon>
        <taxon>Methanobacteriota</taxon>
        <taxon>Methanomada group</taxon>
        <taxon>Methanococci</taxon>
        <taxon>Methanococcales</taxon>
        <taxon>Methanococcaceae</taxon>
        <taxon>Methanococcus</taxon>
    </lineage>
</organism>
<dbReference type="AlphaFoldDB" id="A0A2Z5PG41"/>
<evidence type="ECO:0000313" key="2">
    <source>
        <dbReference type="Proteomes" id="UP000264208"/>
    </source>
</evidence>
<reference evidence="1 2" key="1">
    <citation type="submission" date="2009-06" db="EMBL/GenBank/DDBJ databases">
        <title>Molecular Evidence for Microbiologically Influenced Corrosion from genome of Methanogen.</title>
        <authorList>
            <person name="Ito N."/>
            <person name="Tsurumaru H."/>
            <person name="Shimizu A."/>
            <person name="Harada T."/>
            <person name="Hosoyama A."/>
            <person name="Horikawa H."/>
            <person name="Wakai S."/>
            <person name="Sasaki K."/>
            <person name="Nishijima K."/>
            <person name="Ataku H."/>
            <person name="Yamazaki J."/>
            <person name="Mise M."/>
            <person name="Yamazaki S."/>
            <person name="Tanikawa S."/>
            <person name="Harayama S."/>
            <person name="Fujita N."/>
        </authorList>
    </citation>
    <scope>NUCLEOTIDE SEQUENCE [LARGE SCALE GENOMIC DNA]</scope>
    <source>
        <strain evidence="2">KA1 ( NBRC 102054)</strain>
    </source>
</reference>
<dbReference type="Proteomes" id="UP000264208">
    <property type="component" value="Chromosome"/>
</dbReference>
<dbReference type="GeneID" id="41278798"/>
<dbReference type="InterPro" id="IPR010866">
    <property type="entry name" value="A-2_8-polyST"/>
</dbReference>
<gene>
    <name evidence="1" type="ORF">MMKA1_03810</name>
</gene>
<name>A0A2Z5PG41_METMI</name>
<sequence length="356" mass="41133">MKTDQTHDIYLTATPYHILLAIGHSSDNKKSDNKKILVLRPDFLNYKLMIKSLELWDKCPFYKIILLNGNFSQNSFKIKHKRLSYILSSIDNIPKIKKLVDSLKDCGKNIFIFNDTIPEFQYICYENKINNNTYIEDGSAAYSSNKTIKNSQKLKTIVSKFLFGNWYTPTYHNLGTSKYISNCKVFYPDLANSNLKNRNIGELSKTILNQIDKNYLDIVKKLYDLPELPGNTLIILEHSEFISANIEYIKLIKELISKKIKNNEKILVKYHPRETDHYMGEIINNNVSYINQSIPMELIYLTLDTPNIEIYGGASTALLTAKILRPNSKVFSFANTLNLKDEQLKNTFKAIEITLI</sequence>
<dbReference type="RefSeq" id="WP_146778003.1">
    <property type="nucleotide sequence ID" value="NZ_AP011526.1"/>
</dbReference>
<dbReference type="KEGG" id="mmak:MMKA1_03810"/>
<protein>
    <submittedName>
        <fullName evidence="1">Uncharacterized protein</fullName>
    </submittedName>
</protein>
<proteinExistence type="predicted"/>
<dbReference type="EMBL" id="AP011526">
    <property type="protein sequence ID" value="BAP60498.1"/>
    <property type="molecule type" value="Genomic_DNA"/>
</dbReference>
<dbReference type="Pfam" id="PF07388">
    <property type="entry name" value="A-2_8-polyST"/>
    <property type="match status" value="1"/>
</dbReference>
<accession>A0A2Z5PG41</accession>